<feature type="domain" description="Carboxylesterase type B" evidence="3">
    <location>
        <begin position="24"/>
        <end position="559"/>
    </location>
</feature>
<protein>
    <submittedName>
        <fullName evidence="5">Esterase E4-like</fullName>
    </submittedName>
</protein>
<evidence type="ECO:0000313" key="5">
    <source>
        <dbReference type="RefSeq" id="XP_023953641.2"/>
    </source>
</evidence>
<dbReference type="AlphaFoldDB" id="A0A6J1P7A3"/>
<evidence type="ECO:0000256" key="2">
    <source>
        <dbReference type="SAM" id="SignalP"/>
    </source>
</evidence>
<reference evidence="5" key="1">
    <citation type="submission" date="2025-08" db="UniProtKB">
        <authorList>
            <consortium name="RefSeq"/>
        </authorList>
    </citation>
    <scope>IDENTIFICATION</scope>
</reference>
<gene>
    <name evidence="5" type="primary">LOC112057384</name>
</gene>
<keyword evidence="1" id="KW-0325">Glycoprotein</keyword>
<dbReference type="GeneID" id="112057384"/>
<evidence type="ECO:0000259" key="3">
    <source>
        <dbReference type="Pfam" id="PF00135"/>
    </source>
</evidence>
<sequence>MAVPSVSLILLFVFCLNEATGNVIVETKSGKVSGLEVKSIFPDEKHYAFLSIPYALPPIGNLRFKAPVPHPGWEDVLEAKNARKTCAQYYLPQRNVKNYGFAGDEDCLHLSIHTPKLPSKENSLPVIVFLYNENFRSTYNATKEYGNDFFMKEEVIIVTLNHRIGSLGFVSFEDEILPGNNGIRDVILALKWIKDNIINFGGDPSRVTLMGNLGGGVIVDILLHSPKAKGLFSAAVMQSQSAHHPLFMTYNAKKRAIALADYLKEKATTSELFLQRMSGVSAFKLTEAELLSIDADEARAVQRGVVEFGPVVEIEHDDAILTKLPENSTIQVSVPVMIGFNSREAIEISERYLHMPNFLTYADRDFLLLFPRRVNYHFKLNDHIYYKAIEDIKDFYFEEGYVKISKPSEYMNQVGDMEVFYPIDNTVRKYTNTTDSPVYYYMFDYSGDLNFRKKSILEEARTLDGTWGASIGDELCYLFICQKHRKVYRKLLESEDSEEIKVVWSMVKLFADFAKTGNPTPPGSDFTWKPATKENRQALIISEELKMQPHLYKDKVKFWDDFIEKYEKLAVDGVVKDIKDEL</sequence>
<feature type="signal peptide" evidence="2">
    <location>
        <begin position="1"/>
        <end position="21"/>
    </location>
</feature>
<dbReference type="Gene3D" id="3.40.50.1820">
    <property type="entry name" value="alpha/beta hydrolase"/>
    <property type="match status" value="1"/>
</dbReference>
<dbReference type="PANTHER" id="PTHR11559">
    <property type="entry name" value="CARBOXYLESTERASE"/>
    <property type="match status" value="1"/>
</dbReference>
<proteinExistence type="predicted"/>
<feature type="chain" id="PRO_5047197333" evidence="2">
    <location>
        <begin position="22"/>
        <end position="582"/>
    </location>
</feature>
<organism evidence="4 5">
    <name type="scientific">Bicyclus anynana</name>
    <name type="common">Squinting bush brown butterfly</name>
    <dbReference type="NCBI Taxonomy" id="110368"/>
    <lineage>
        <taxon>Eukaryota</taxon>
        <taxon>Metazoa</taxon>
        <taxon>Ecdysozoa</taxon>
        <taxon>Arthropoda</taxon>
        <taxon>Hexapoda</taxon>
        <taxon>Insecta</taxon>
        <taxon>Pterygota</taxon>
        <taxon>Neoptera</taxon>
        <taxon>Endopterygota</taxon>
        <taxon>Lepidoptera</taxon>
        <taxon>Glossata</taxon>
        <taxon>Ditrysia</taxon>
        <taxon>Papilionoidea</taxon>
        <taxon>Nymphalidae</taxon>
        <taxon>Satyrinae</taxon>
        <taxon>Satyrini</taxon>
        <taxon>Mycalesina</taxon>
        <taxon>Bicyclus</taxon>
    </lineage>
</organism>
<evidence type="ECO:0000256" key="1">
    <source>
        <dbReference type="ARBA" id="ARBA00023180"/>
    </source>
</evidence>
<keyword evidence="4" id="KW-1185">Reference proteome</keyword>
<dbReference type="Pfam" id="PF00135">
    <property type="entry name" value="COesterase"/>
    <property type="match status" value="1"/>
</dbReference>
<name>A0A6J1P7A3_BICAN</name>
<dbReference type="KEGG" id="bany:112057384"/>
<accession>A0A6J1P7A3</accession>
<dbReference type="InterPro" id="IPR002018">
    <property type="entry name" value="CarbesteraseB"/>
</dbReference>
<dbReference type="Proteomes" id="UP001652582">
    <property type="component" value="Chromosome 20"/>
</dbReference>
<dbReference type="InterPro" id="IPR029058">
    <property type="entry name" value="AB_hydrolase_fold"/>
</dbReference>
<dbReference type="OrthoDB" id="3200163at2759"/>
<dbReference type="SUPFAM" id="SSF53474">
    <property type="entry name" value="alpha/beta-Hydrolases"/>
    <property type="match status" value="1"/>
</dbReference>
<keyword evidence="2" id="KW-0732">Signal</keyword>
<dbReference type="InterPro" id="IPR050309">
    <property type="entry name" value="Type-B_Carboxylest/Lipase"/>
</dbReference>
<evidence type="ECO:0000313" key="4">
    <source>
        <dbReference type="Proteomes" id="UP001652582"/>
    </source>
</evidence>
<dbReference type="RefSeq" id="XP_023953641.2">
    <property type="nucleotide sequence ID" value="XM_024097873.2"/>
</dbReference>